<dbReference type="Proteomes" id="UP000076852">
    <property type="component" value="Plasmid pOLGA3"/>
</dbReference>
<dbReference type="EMBL" id="CP014582">
    <property type="protein sequence ID" value="ANB78129.1"/>
    <property type="molecule type" value="Genomic_DNA"/>
</dbReference>
<reference evidence="1 2" key="1">
    <citation type="journal article" date="2016" name="Gene">
        <title>PacBio SMRT assembly of a complex multi-replicon genome reveals chlorocatechol degradative operon in a region of genome plasticity.</title>
        <authorList>
            <person name="Ricker N."/>
            <person name="Shen S.Y."/>
            <person name="Goordial J."/>
            <person name="Jin S."/>
            <person name="Fulthorpe R.R."/>
        </authorList>
    </citation>
    <scope>NUCLEOTIDE SEQUENCE [LARGE SCALE GENOMIC DNA]</scope>
    <source>
        <strain evidence="1 2">OLGA172</strain>
        <plasmid evidence="2">polga3</plasmid>
    </source>
</reference>
<evidence type="ECO:0000313" key="1">
    <source>
        <dbReference type="EMBL" id="ANB78129.1"/>
    </source>
</evidence>
<accession>A0A167WSY2</accession>
<organism evidence="1 2">
    <name type="scientific">Paraburkholderia phytofirmans OLGA172</name>
    <dbReference type="NCBI Taxonomy" id="1417228"/>
    <lineage>
        <taxon>Bacteria</taxon>
        <taxon>Pseudomonadati</taxon>
        <taxon>Pseudomonadota</taxon>
        <taxon>Betaproteobacteria</taxon>
        <taxon>Burkholderiales</taxon>
        <taxon>Burkholderiaceae</taxon>
        <taxon>Paraburkholderia</taxon>
    </lineage>
</organism>
<geneLocation type="plasmid" evidence="2">
    <name>polga3</name>
</geneLocation>
<protein>
    <submittedName>
        <fullName evidence="1">Uncharacterized protein</fullName>
    </submittedName>
</protein>
<name>A0A167WSY2_9BURK</name>
<keyword evidence="2" id="KW-1185">Reference proteome</keyword>
<proteinExistence type="predicted"/>
<evidence type="ECO:0000313" key="2">
    <source>
        <dbReference type="Proteomes" id="UP000076852"/>
    </source>
</evidence>
<dbReference type="KEGG" id="buz:AYM40_37780"/>
<keyword evidence="1" id="KW-0614">Plasmid</keyword>
<dbReference type="AlphaFoldDB" id="A0A167WSY2"/>
<gene>
    <name evidence="1" type="ORF">AYM40_37780</name>
</gene>
<sequence length="171" mass="19342">MLDARAGLHDIGSAAVTQLGAEALLFARNDAQNWWAYKQLFGHLAGSEAVVHGMGRDSDLRWRLKMVAAQTPPVEDARRKWISASYSAWTQFYDDETAENVGDFEPVVFDRDSLEAPHYPLFINFDLGVRSLVLNNIEEKPEWTYVSGIFNDFFEKLEGRLFPSIEPEGDA</sequence>